<evidence type="ECO:0000256" key="1">
    <source>
        <dbReference type="SAM" id="MobiDB-lite"/>
    </source>
</evidence>
<dbReference type="PANTHER" id="PTHR45824">
    <property type="entry name" value="GH16843P"/>
    <property type="match status" value="1"/>
</dbReference>
<evidence type="ECO:0000313" key="4">
    <source>
        <dbReference type="Proteomes" id="UP001195483"/>
    </source>
</evidence>
<dbReference type="EMBL" id="JAEAOA010002121">
    <property type="protein sequence ID" value="KAK3598878.1"/>
    <property type="molecule type" value="Genomic_DNA"/>
</dbReference>
<evidence type="ECO:0000259" key="2">
    <source>
        <dbReference type="PROSITE" id="PS50191"/>
    </source>
</evidence>
<dbReference type="Gene3D" id="3.40.525.10">
    <property type="entry name" value="CRAL-TRIO lipid binding domain"/>
    <property type="match status" value="1"/>
</dbReference>
<feature type="region of interest" description="Disordered" evidence="1">
    <location>
        <begin position="300"/>
        <end position="329"/>
    </location>
</feature>
<reference evidence="3" key="1">
    <citation type="journal article" date="2021" name="Genome Biol. Evol.">
        <title>A High-Quality Reference Genome for a Parasitic Bivalve with Doubly Uniparental Inheritance (Bivalvia: Unionida).</title>
        <authorList>
            <person name="Smith C.H."/>
        </authorList>
    </citation>
    <scope>NUCLEOTIDE SEQUENCE</scope>
    <source>
        <strain evidence="3">CHS0354</strain>
    </source>
</reference>
<dbReference type="InterPro" id="IPR036273">
    <property type="entry name" value="CRAL/TRIO_N_dom_sf"/>
</dbReference>
<dbReference type="CDD" id="cd00170">
    <property type="entry name" value="SEC14"/>
    <property type="match status" value="1"/>
</dbReference>
<organism evidence="3 4">
    <name type="scientific">Potamilus streckersoni</name>
    <dbReference type="NCBI Taxonomy" id="2493646"/>
    <lineage>
        <taxon>Eukaryota</taxon>
        <taxon>Metazoa</taxon>
        <taxon>Spiralia</taxon>
        <taxon>Lophotrochozoa</taxon>
        <taxon>Mollusca</taxon>
        <taxon>Bivalvia</taxon>
        <taxon>Autobranchia</taxon>
        <taxon>Heteroconchia</taxon>
        <taxon>Palaeoheterodonta</taxon>
        <taxon>Unionida</taxon>
        <taxon>Unionoidea</taxon>
        <taxon>Unionidae</taxon>
        <taxon>Ambleminae</taxon>
        <taxon>Lampsilini</taxon>
        <taxon>Potamilus</taxon>
    </lineage>
</organism>
<reference evidence="3" key="3">
    <citation type="submission" date="2023-05" db="EMBL/GenBank/DDBJ databases">
        <authorList>
            <person name="Smith C.H."/>
        </authorList>
    </citation>
    <scope>NUCLEOTIDE SEQUENCE</scope>
    <source>
        <strain evidence="3">CHS0354</strain>
        <tissue evidence="3">Mantle</tissue>
    </source>
</reference>
<dbReference type="Pfam" id="PF03765">
    <property type="entry name" value="CRAL_TRIO_N"/>
    <property type="match status" value="1"/>
</dbReference>
<protein>
    <recommendedName>
        <fullName evidence="2">CRAL-TRIO domain-containing protein</fullName>
    </recommendedName>
</protein>
<accession>A0AAE0SVV3</accession>
<dbReference type="SUPFAM" id="SSF46938">
    <property type="entry name" value="CRAL/TRIO N-terminal domain"/>
    <property type="match status" value="1"/>
</dbReference>
<proteinExistence type="predicted"/>
<sequence length="348" mass="39989">MEIDNSEKISELRTRMKDISPLEDEPDFFTSEETLVQFLKARNWDINASEKMLKETVEYRRQKRPMHMDCTWCHEKPGFHSMRQVGFDLMGRPVVYSNFSQAICHRNSVEDSITHSTYILENAKASMAPGVSTWIYILDCTGMTLPVCNPKLGYAVWQVMSNHYPERLGMVICVNHNAIFQGVYSAMKVFLPSTTVAKCKLARSKHKISELFQSHFSEEMTKWLLEEIHLNKIRPLPRNQIEFWNAPSMNNEHDPRGTPSYVKRFIEGFQMEDTLSSKIHKPHPNIIDSVTGKKVIASESAVASLQQERDGDKSPESANASDDDENNIEAIEIAKEYQIPEEAKLEQE</sequence>
<dbReference type="GO" id="GO:0008526">
    <property type="term" value="F:phosphatidylinositol transfer activity"/>
    <property type="evidence" value="ECO:0007669"/>
    <property type="project" value="TreeGrafter"/>
</dbReference>
<dbReference type="Proteomes" id="UP001195483">
    <property type="component" value="Unassembled WGS sequence"/>
</dbReference>
<name>A0AAE0SVV3_9BIVA</name>
<dbReference type="PROSITE" id="PS50191">
    <property type="entry name" value="CRAL_TRIO"/>
    <property type="match status" value="1"/>
</dbReference>
<evidence type="ECO:0000313" key="3">
    <source>
        <dbReference type="EMBL" id="KAK3598878.1"/>
    </source>
</evidence>
<dbReference type="InterPro" id="IPR011074">
    <property type="entry name" value="CRAL/TRIO_N_dom"/>
</dbReference>
<dbReference type="AlphaFoldDB" id="A0AAE0SVV3"/>
<dbReference type="InterPro" id="IPR036865">
    <property type="entry name" value="CRAL-TRIO_dom_sf"/>
</dbReference>
<dbReference type="SMART" id="SM00516">
    <property type="entry name" value="SEC14"/>
    <property type="match status" value="1"/>
</dbReference>
<feature type="domain" description="CRAL-TRIO" evidence="2">
    <location>
        <begin position="85"/>
        <end position="237"/>
    </location>
</feature>
<dbReference type="InterPro" id="IPR052578">
    <property type="entry name" value="PI_Transfer_CRAL-TRIO"/>
</dbReference>
<gene>
    <name evidence="3" type="ORF">CHS0354_036181</name>
</gene>
<dbReference type="SMART" id="SM01100">
    <property type="entry name" value="CRAL_TRIO_N"/>
    <property type="match status" value="1"/>
</dbReference>
<dbReference type="Pfam" id="PF00650">
    <property type="entry name" value="CRAL_TRIO"/>
    <property type="match status" value="1"/>
</dbReference>
<dbReference type="SUPFAM" id="SSF52087">
    <property type="entry name" value="CRAL/TRIO domain"/>
    <property type="match status" value="1"/>
</dbReference>
<reference evidence="3" key="2">
    <citation type="journal article" date="2021" name="Genome Biol. Evol.">
        <title>Developing a high-quality reference genome for a parasitic bivalve with doubly uniparental inheritance (Bivalvia: Unionida).</title>
        <authorList>
            <person name="Smith C.H."/>
        </authorList>
    </citation>
    <scope>NUCLEOTIDE SEQUENCE</scope>
    <source>
        <strain evidence="3">CHS0354</strain>
        <tissue evidence="3">Mantle</tissue>
    </source>
</reference>
<comment type="caution">
    <text evidence="3">The sequence shown here is derived from an EMBL/GenBank/DDBJ whole genome shotgun (WGS) entry which is preliminary data.</text>
</comment>
<keyword evidence="4" id="KW-1185">Reference proteome</keyword>
<dbReference type="InterPro" id="IPR001251">
    <property type="entry name" value="CRAL-TRIO_dom"/>
</dbReference>
<dbReference type="PANTHER" id="PTHR45824:SF29">
    <property type="entry name" value="GH16843P"/>
    <property type="match status" value="1"/>
</dbReference>